<sequence length="359" mass="40547">MSSPGGDQRRFHPHQLFLGKKLRQVDIPPRKLLARRAAATPDMPIYSPRQDEETLLQKYLPCNNPQDDEDDSELYSADQFRMYEFKVRRCTRSRSHDWTDCPFAHPGEKARRRDPRKYHYNGIICQDFRRGDCPRGDNCDFAHGVFECWLHPARYRTEACKDGTSCRRKVCFFAHTSKQLRILPPHYHQDLEGHQCRCSVGSPNSTLMRMPDVSPPVSPSLQIGGFSPIYRGDGRALAEIAELKRRHGPGYKKELLKIMESIQAMDMNNKKSANDSGSSGDNKNKLWVDVSNLNGDDQQGSFLSPSAPSSSGSSQSPSDPSSSGSGQYASRSYRKFDLPEEIGTDGAPDLGWVNELLFD</sequence>
<dbReference type="SMART" id="SM00356">
    <property type="entry name" value="ZnF_C3H1"/>
    <property type="match status" value="2"/>
</dbReference>
<protein>
    <recommendedName>
        <fullName evidence="7">C3H1-type domain-containing protein</fullName>
    </recommendedName>
</protein>
<evidence type="ECO:0000256" key="6">
    <source>
        <dbReference type="SAM" id="MobiDB-lite"/>
    </source>
</evidence>
<dbReference type="InterPro" id="IPR000571">
    <property type="entry name" value="Znf_CCCH"/>
</dbReference>
<evidence type="ECO:0000256" key="4">
    <source>
        <dbReference type="ARBA" id="ARBA00023125"/>
    </source>
</evidence>
<evidence type="ECO:0000259" key="7">
    <source>
        <dbReference type="PROSITE" id="PS50103"/>
    </source>
</evidence>
<evidence type="ECO:0000313" key="9">
    <source>
        <dbReference type="Proteomes" id="UP000593563"/>
    </source>
</evidence>
<accession>A0A6L5BB36</accession>
<evidence type="ECO:0000256" key="3">
    <source>
        <dbReference type="ARBA" id="ARBA00022833"/>
    </source>
</evidence>
<dbReference type="InterPro" id="IPR045234">
    <property type="entry name" value="Unkempt-like"/>
</dbReference>
<dbReference type="Pfam" id="PF00642">
    <property type="entry name" value="zf-CCCH"/>
    <property type="match status" value="1"/>
</dbReference>
<keyword evidence="4" id="KW-0238">DNA-binding</keyword>
<evidence type="ECO:0000313" key="8">
    <source>
        <dbReference type="EMBL" id="KAF1002911.1"/>
    </source>
</evidence>
<organism evidence="8 9">
    <name type="scientific">Apium graveolens</name>
    <name type="common">Celery</name>
    <dbReference type="NCBI Taxonomy" id="4045"/>
    <lineage>
        <taxon>Eukaryota</taxon>
        <taxon>Viridiplantae</taxon>
        <taxon>Streptophyta</taxon>
        <taxon>Embryophyta</taxon>
        <taxon>Tracheophyta</taxon>
        <taxon>Spermatophyta</taxon>
        <taxon>Magnoliopsida</taxon>
        <taxon>eudicotyledons</taxon>
        <taxon>Gunneridae</taxon>
        <taxon>Pentapetalae</taxon>
        <taxon>asterids</taxon>
        <taxon>campanulids</taxon>
        <taxon>Apiales</taxon>
        <taxon>Apiaceae</taxon>
        <taxon>Apioideae</taxon>
        <taxon>apioid superclade</taxon>
        <taxon>Apieae</taxon>
        <taxon>Apium</taxon>
    </lineage>
</organism>
<dbReference type="SUPFAM" id="SSF90229">
    <property type="entry name" value="CCCH zinc finger"/>
    <property type="match status" value="1"/>
</dbReference>
<dbReference type="EMBL" id="WRXP01000209">
    <property type="protein sequence ID" value="KAF1002911.1"/>
    <property type="molecule type" value="Genomic_DNA"/>
</dbReference>
<keyword evidence="1 5" id="KW-0479">Metal-binding</keyword>
<dbReference type="PANTHER" id="PTHR14493:SF90">
    <property type="entry name" value="ZINC FINGER CCCH DOMAIN-CONTAINING PROTEIN 2"/>
    <property type="match status" value="1"/>
</dbReference>
<feature type="region of interest" description="Disordered" evidence="6">
    <location>
        <begin position="269"/>
        <end position="288"/>
    </location>
</feature>
<dbReference type="Proteomes" id="UP000593563">
    <property type="component" value="Unassembled WGS sequence"/>
</dbReference>
<keyword evidence="9" id="KW-1185">Reference proteome</keyword>
<gene>
    <name evidence="8" type="ORF">AG4045_030417</name>
</gene>
<dbReference type="AlphaFoldDB" id="A0A6L5BB36"/>
<feature type="domain" description="C3H1-type" evidence="7">
    <location>
        <begin position="120"/>
        <end position="146"/>
    </location>
</feature>
<evidence type="ECO:0000256" key="2">
    <source>
        <dbReference type="ARBA" id="ARBA00022771"/>
    </source>
</evidence>
<feature type="region of interest" description="Disordered" evidence="6">
    <location>
        <begin position="297"/>
        <end position="349"/>
    </location>
</feature>
<name>A0A6L5BB36_APIGR</name>
<keyword evidence="2 5" id="KW-0863">Zinc-finger</keyword>
<dbReference type="Gene3D" id="3.30.1370.210">
    <property type="match status" value="1"/>
</dbReference>
<dbReference type="PANTHER" id="PTHR14493">
    <property type="entry name" value="UNKEMPT FAMILY MEMBER"/>
    <property type="match status" value="1"/>
</dbReference>
<reference evidence="8" key="1">
    <citation type="submission" date="2020-01" db="EMBL/GenBank/DDBJ databases">
        <title>The Celery Genome Sequence Reveals Sequential Paleo-tetraploidization, Resistance Gene Elimination, Karyotype Evolution, and Functional Innovation in Apiales.</title>
        <authorList>
            <person name="Song X."/>
        </authorList>
    </citation>
    <scope>NUCLEOTIDE SEQUENCE</scope>
    <source>
        <tissue evidence="8">Leaf</tissue>
    </source>
</reference>
<feature type="zinc finger region" description="C3H1-type" evidence="5">
    <location>
        <begin position="120"/>
        <end position="146"/>
    </location>
</feature>
<evidence type="ECO:0000256" key="5">
    <source>
        <dbReference type="PROSITE-ProRule" id="PRU00723"/>
    </source>
</evidence>
<dbReference type="InterPro" id="IPR036855">
    <property type="entry name" value="Znf_CCCH_sf"/>
</dbReference>
<evidence type="ECO:0000256" key="1">
    <source>
        <dbReference type="ARBA" id="ARBA00022723"/>
    </source>
</evidence>
<comment type="caution">
    <text evidence="8">The sequence shown here is derived from an EMBL/GenBank/DDBJ whole genome shotgun (WGS) entry which is preliminary data.</text>
</comment>
<dbReference type="InterPro" id="IPR057444">
    <property type="entry name" value="Znf-CCCH_AtC3H23-like"/>
</dbReference>
<dbReference type="GO" id="GO:0008270">
    <property type="term" value="F:zinc ion binding"/>
    <property type="evidence" value="ECO:0007669"/>
    <property type="project" value="UniProtKB-KW"/>
</dbReference>
<keyword evidence="3 5" id="KW-0862">Zinc</keyword>
<proteinExistence type="predicted"/>
<feature type="compositionally biased region" description="Low complexity" evidence="6">
    <location>
        <begin position="304"/>
        <end position="331"/>
    </location>
</feature>
<dbReference type="PROSITE" id="PS50103">
    <property type="entry name" value="ZF_C3H1"/>
    <property type="match status" value="1"/>
</dbReference>
<dbReference type="GO" id="GO:0003677">
    <property type="term" value="F:DNA binding"/>
    <property type="evidence" value="ECO:0007669"/>
    <property type="project" value="UniProtKB-KW"/>
</dbReference>
<dbReference type="Pfam" id="PF25512">
    <property type="entry name" value="zf-CCCH_AtC3H23"/>
    <property type="match status" value="1"/>
</dbReference>